<dbReference type="Gene3D" id="1.10.287.4300">
    <property type="entry name" value="Stage III sporulation protein AH-like"/>
    <property type="match status" value="1"/>
</dbReference>
<proteinExistence type="predicted"/>
<dbReference type="Pfam" id="PF12685">
    <property type="entry name" value="SpoIIIAH"/>
    <property type="match status" value="1"/>
</dbReference>
<evidence type="ECO:0000313" key="2">
    <source>
        <dbReference type="EMBL" id="GEN84217.1"/>
    </source>
</evidence>
<dbReference type="RefSeq" id="WP_147058868.1">
    <property type="nucleotide sequence ID" value="NZ_BJYL01000034.1"/>
</dbReference>
<comment type="caution">
    <text evidence="2">The sequence shown here is derived from an EMBL/GenBank/DDBJ whole genome shotgun (WGS) entry which is preliminary data.</text>
</comment>
<dbReference type="InterPro" id="IPR038503">
    <property type="entry name" value="SpoIIIAH_sf"/>
</dbReference>
<keyword evidence="1" id="KW-1133">Transmembrane helix</keyword>
<accession>A0A511Z9T2</accession>
<name>A0A511Z9T2_9BACL</name>
<dbReference type="AlphaFoldDB" id="A0A511Z9T2"/>
<dbReference type="EMBL" id="BJYL01000034">
    <property type="protein sequence ID" value="GEN84217.1"/>
    <property type="molecule type" value="Genomic_DNA"/>
</dbReference>
<keyword evidence="1" id="KW-0472">Membrane</keyword>
<dbReference type="Proteomes" id="UP000321901">
    <property type="component" value="Unassembled WGS sequence"/>
</dbReference>
<sequence length="180" mass="20251">MKANKRTVWFLTLLSLVAVISIFYLKREAPMMSLDGMAIFGDNDAVTVSSPVEGEADTKPVYADSMQLEELRMQVQNERSDLKEQLRIKLSSADMTAEEKSAAYDEMDELIKRDSAEAMMEIQIRNLGYPDAFVRKDSGKVTVTVVSQDGGHSTKMAAEITQYVMTSWEDARTVQVDFME</sequence>
<evidence type="ECO:0008006" key="4">
    <source>
        <dbReference type="Google" id="ProtNLM"/>
    </source>
</evidence>
<evidence type="ECO:0000313" key="3">
    <source>
        <dbReference type="Proteomes" id="UP000321901"/>
    </source>
</evidence>
<feature type="transmembrane region" description="Helical" evidence="1">
    <location>
        <begin position="6"/>
        <end position="25"/>
    </location>
</feature>
<organism evidence="2 3">
    <name type="scientific">Sporosarcina luteola</name>
    <dbReference type="NCBI Taxonomy" id="582850"/>
    <lineage>
        <taxon>Bacteria</taxon>
        <taxon>Bacillati</taxon>
        <taxon>Bacillota</taxon>
        <taxon>Bacilli</taxon>
        <taxon>Bacillales</taxon>
        <taxon>Caryophanaceae</taxon>
        <taxon>Sporosarcina</taxon>
    </lineage>
</organism>
<dbReference type="InterPro" id="IPR024232">
    <property type="entry name" value="SpoIIIAH"/>
</dbReference>
<gene>
    <name evidence="2" type="ORF">SLU01_25290</name>
</gene>
<reference evidence="2 3" key="1">
    <citation type="submission" date="2019-07" db="EMBL/GenBank/DDBJ databases">
        <title>Whole genome shotgun sequence of Sporosarcina luteola NBRC 105378.</title>
        <authorList>
            <person name="Hosoyama A."/>
            <person name="Uohara A."/>
            <person name="Ohji S."/>
            <person name="Ichikawa N."/>
        </authorList>
    </citation>
    <scope>NUCLEOTIDE SEQUENCE [LARGE SCALE GENOMIC DNA]</scope>
    <source>
        <strain evidence="2 3">NBRC 105378</strain>
    </source>
</reference>
<protein>
    <recommendedName>
        <fullName evidence="4">Stage III sporulation protein AH</fullName>
    </recommendedName>
</protein>
<dbReference type="OrthoDB" id="2939102at2"/>
<keyword evidence="1" id="KW-0812">Transmembrane</keyword>
<keyword evidence="3" id="KW-1185">Reference proteome</keyword>
<evidence type="ECO:0000256" key="1">
    <source>
        <dbReference type="SAM" id="Phobius"/>
    </source>
</evidence>